<dbReference type="Gene3D" id="2.60.60.30">
    <property type="entry name" value="sav2460 like domains"/>
    <property type="match status" value="1"/>
</dbReference>
<reference evidence="2" key="1">
    <citation type="submission" date="2022-10" db="EMBL/GenBank/DDBJ databases">
        <authorList>
            <person name="Chen Y."/>
            <person name="Dougan E. K."/>
            <person name="Chan C."/>
            <person name="Rhodes N."/>
            <person name="Thang M."/>
        </authorList>
    </citation>
    <scope>NUCLEOTIDE SEQUENCE</scope>
</reference>
<evidence type="ECO:0000313" key="3">
    <source>
        <dbReference type="EMBL" id="CAL4803821.1"/>
    </source>
</evidence>
<evidence type="ECO:0000313" key="2">
    <source>
        <dbReference type="EMBL" id="CAI4016509.1"/>
    </source>
</evidence>
<dbReference type="Pfam" id="PF00240">
    <property type="entry name" value="ubiquitin"/>
    <property type="match status" value="1"/>
</dbReference>
<accession>A0A9P1DUD6</accession>
<evidence type="ECO:0000259" key="1">
    <source>
        <dbReference type="PROSITE" id="PS50053"/>
    </source>
</evidence>
<dbReference type="SUPFAM" id="SSF54236">
    <property type="entry name" value="Ubiquitin-like"/>
    <property type="match status" value="1"/>
</dbReference>
<reference evidence="3 4" key="2">
    <citation type="submission" date="2024-05" db="EMBL/GenBank/DDBJ databases">
        <authorList>
            <person name="Chen Y."/>
            <person name="Shah S."/>
            <person name="Dougan E. K."/>
            <person name="Thang M."/>
            <person name="Chan C."/>
        </authorList>
    </citation>
    <scope>NUCLEOTIDE SEQUENCE [LARGE SCALE GENOMIC DNA]</scope>
</reference>
<organism evidence="2">
    <name type="scientific">Cladocopium goreaui</name>
    <dbReference type="NCBI Taxonomy" id="2562237"/>
    <lineage>
        <taxon>Eukaryota</taxon>
        <taxon>Sar</taxon>
        <taxon>Alveolata</taxon>
        <taxon>Dinophyceae</taxon>
        <taxon>Suessiales</taxon>
        <taxon>Symbiodiniaceae</taxon>
        <taxon>Cladocopium</taxon>
    </lineage>
</organism>
<dbReference type="EMBL" id="CAMXCT020006589">
    <property type="protein sequence ID" value="CAL1169884.1"/>
    <property type="molecule type" value="Genomic_DNA"/>
</dbReference>
<dbReference type="InterPro" id="IPR029071">
    <property type="entry name" value="Ubiquitin-like_domsf"/>
</dbReference>
<dbReference type="OrthoDB" id="408003at2759"/>
<gene>
    <name evidence="2" type="ORF">C1SCF055_LOCUS41242</name>
</gene>
<protein>
    <recommendedName>
        <fullName evidence="1">Ubiquitin-like domain-containing protein</fullName>
    </recommendedName>
</protein>
<comment type="caution">
    <text evidence="2">The sequence shown here is derived from an EMBL/GenBank/DDBJ whole genome shotgun (WGS) entry which is preliminary data.</text>
</comment>
<sequence length="290" mass="31684">MFVLFSRIPTPKAKLDAESGFSRSQAGEVEVTVLDGRRCKLSLSHQMRLREVKELIRQQLQVPAGQQRLLFRGRDLTKTADEPDPRWGSLGVPFGEALQLVIVMYETGPASAPSVRSLKFDLTWTAIPTRLRNGKVTTHHLNGSCLVLDRNGRQAVDFQQRSYPGILHGGHSSIRSPKQSLTVDTAALPPDVRYLFFTLSGFAPGGVTLAVFQDPSVHLRDGVTKATLQSYTASGGGRNEEALVLCCAAKDPTDGRWTVQRVGAPSSGNKSNYDPLYVTVNSLVRNGKVV</sequence>
<proteinExistence type="predicted"/>
<dbReference type="AlphaFoldDB" id="A0A9P1DUD6"/>
<dbReference type="PROSITE" id="PS50053">
    <property type="entry name" value="UBIQUITIN_2"/>
    <property type="match status" value="1"/>
</dbReference>
<evidence type="ECO:0000313" key="4">
    <source>
        <dbReference type="Proteomes" id="UP001152797"/>
    </source>
</evidence>
<dbReference type="EMBL" id="CAMXCT030006589">
    <property type="protein sequence ID" value="CAL4803821.1"/>
    <property type="molecule type" value="Genomic_DNA"/>
</dbReference>
<dbReference type="InterPro" id="IPR000626">
    <property type="entry name" value="Ubiquitin-like_dom"/>
</dbReference>
<feature type="domain" description="Ubiquitin-like" evidence="1">
    <location>
        <begin position="27"/>
        <end position="76"/>
    </location>
</feature>
<keyword evidence="4" id="KW-1185">Reference proteome</keyword>
<name>A0A9P1DUD6_9DINO</name>
<dbReference type="EMBL" id="CAMXCT010006589">
    <property type="protein sequence ID" value="CAI4016509.1"/>
    <property type="molecule type" value="Genomic_DNA"/>
</dbReference>
<dbReference type="SMART" id="SM00213">
    <property type="entry name" value="UBQ"/>
    <property type="match status" value="1"/>
</dbReference>
<dbReference type="Proteomes" id="UP001152797">
    <property type="component" value="Unassembled WGS sequence"/>
</dbReference>
<dbReference type="Gene3D" id="3.10.20.90">
    <property type="entry name" value="Phosphatidylinositol 3-kinase Catalytic Subunit, Chain A, domain 1"/>
    <property type="match status" value="1"/>
</dbReference>